<keyword evidence="5" id="KW-0677">Repeat</keyword>
<dbReference type="SUPFAM" id="SSF69318">
    <property type="entry name" value="Integrin alpha N-terminal domain"/>
    <property type="match status" value="1"/>
</dbReference>
<dbReference type="FunFam" id="1.20.5.930:FF:000005">
    <property type="entry name" value="Integrin, alpha 10"/>
    <property type="match status" value="1"/>
</dbReference>
<dbReference type="Pfam" id="PF08441">
    <property type="entry name" value="Integrin_A_Ig_1"/>
    <property type="match status" value="1"/>
</dbReference>
<feature type="domain" description="Integrin alpha second immunoglobulin-like" evidence="16">
    <location>
        <begin position="637"/>
        <end position="779"/>
    </location>
</feature>
<feature type="domain" description="Integrin alpha first immunoglubulin-like" evidence="15">
    <location>
        <begin position="473"/>
        <end position="628"/>
    </location>
</feature>
<evidence type="ECO:0000256" key="2">
    <source>
        <dbReference type="ARBA" id="ARBA00008054"/>
    </source>
</evidence>
<evidence type="ECO:0000256" key="11">
    <source>
        <dbReference type="ARBA" id="ARBA00023180"/>
    </source>
</evidence>
<dbReference type="PROSITE" id="PS51470">
    <property type="entry name" value="FG_GAP"/>
    <property type="match status" value="5"/>
</dbReference>
<dbReference type="InterPro" id="IPR048285">
    <property type="entry name" value="Integrin_alpha_Ig-like_2"/>
</dbReference>
<protein>
    <submittedName>
        <fullName evidence="18">Integrin alpha 1</fullName>
    </submittedName>
</protein>
<feature type="signal peptide" evidence="13">
    <location>
        <begin position="1"/>
        <end position="20"/>
    </location>
</feature>
<dbReference type="GO" id="GO:0008305">
    <property type="term" value="C:integrin complex"/>
    <property type="evidence" value="ECO:0007669"/>
    <property type="project" value="InterPro"/>
</dbReference>
<dbReference type="GO" id="GO:0007157">
    <property type="term" value="P:heterophilic cell-cell adhesion via plasma membrane cell adhesion molecules"/>
    <property type="evidence" value="ECO:0007669"/>
    <property type="project" value="UniProtKB-ARBA"/>
</dbReference>
<evidence type="ECO:0000313" key="18">
    <source>
        <dbReference type="EMBL" id="AAO85803.1"/>
    </source>
</evidence>
<dbReference type="InterPro" id="IPR013649">
    <property type="entry name" value="Integrin_alpha_Ig-like_1"/>
</dbReference>
<keyword evidence="8 13" id="KW-0401">Integrin</keyword>
<feature type="repeat" description="FG-GAP" evidence="12">
    <location>
        <begin position="426"/>
        <end position="488"/>
    </location>
</feature>
<dbReference type="GO" id="GO:0033627">
    <property type="term" value="P:cell adhesion mediated by integrin"/>
    <property type="evidence" value="ECO:0007669"/>
    <property type="project" value="TreeGrafter"/>
</dbReference>
<feature type="chain" id="PRO_5001426210" evidence="13">
    <location>
        <begin position="21"/>
        <end position="1119"/>
    </location>
</feature>
<organism evidence="18">
    <name type="scientific">Chrysodeixis includens</name>
    <name type="common">Soybean looper</name>
    <name type="synonym">Pseudoplusia includens</name>
    <dbReference type="NCBI Taxonomy" id="689277"/>
    <lineage>
        <taxon>Eukaryota</taxon>
        <taxon>Metazoa</taxon>
        <taxon>Ecdysozoa</taxon>
        <taxon>Arthropoda</taxon>
        <taxon>Hexapoda</taxon>
        <taxon>Insecta</taxon>
        <taxon>Pterygota</taxon>
        <taxon>Neoptera</taxon>
        <taxon>Endopterygota</taxon>
        <taxon>Lepidoptera</taxon>
        <taxon>Glossata</taxon>
        <taxon>Ditrysia</taxon>
        <taxon>Noctuoidea</taxon>
        <taxon>Noctuidae</taxon>
        <taxon>Plusiinae</taxon>
        <taxon>Chrysodeixis</taxon>
    </lineage>
</organism>
<dbReference type="InterPro" id="IPR000413">
    <property type="entry name" value="Integrin_alpha"/>
</dbReference>
<dbReference type="Pfam" id="PF20806">
    <property type="entry name" value="Integrin_A_Ig_3"/>
    <property type="match status" value="1"/>
</dbReference>
<dbReference type="AlphaFoldDB" id="Q86G88"/>
<dbReference type="PANTHER" id="PTHR23220">
    <property type="entry name" value="INTEGRIN ALPHA"/>
    <property type="match status" value="1"/>
</dbReference>
<comment type="subcellular location">
    <subcellularLocation>
        <location evidence="1 13">Membrane</location>
        <topology evidence="1 13">Single-pass type I membrane protein</topology>
    </subcellularLocation>
</comment>
<sequence>MARARCACVLFMCILYSVTSFNLEPRIPVIKFGEPGSYFEFSVAEHLTISGDGSQTSWLLVGAPLGQNLQPNTTKSGALWKCGVSPSTGDCIQIITDGKRTKYGKIDTNLESNNLTAPYSDEIKEGQWLGVSVRSQGPGKKAAVCAHRYIRKQGELQFGQGLCYTLSNELELLDVMEPCRGRSVVREHEEYGFCPVGTSSSLLDDDTSLMGSPGPYTWRGTIFAQDTRDDVLERDNVVYMAPVQDGASPVEKYSYLGMSVTSGNFFGGDRASYVAGAPRAHGTGEVVIFSKLATEDWGRTDLNILNFTLLLKGEQFGSNFGYGVASADVNGDGLPDLLVGAPFYFSRDVGGAVYLYLNVNSSLQQQYNVKLTGKQESQFGIAIANAGDLNKDGCQDIAIGSPYEGNGVVYIYMGDRENGLNTKPDQVITAETLPTVMKTFGYALSGGVDLDANGYPDLLVGAYENSSVALIRTRPIIDIKTSIKPSNSIINIDPTIHGCERDPGSNYTCFHFEACCIIESLVKTSQSNIHRLNYVIEAETFPGGRKYSRVFFDSDKSNIVNKTIMLGKDVEDCREHIVYLKNNTRDIQTPLKFQLTYMLVHAEPRYSSSGPLPDVDQYPVLNATASSVFAANFLNDCGADVVCISDLVVDPKLLLSLTKDNQTYSLTLGQEEEIKLSIAVDNYGESAYGAQLFVTHPPSLHYIAVNISDKHVICTSFNKTTVTCMLENPFKKQADGSPPITMRFDARALEDNDQSVVFTVWANSTSKELHAGKRPVQVEALVIKNAELLIKGVARPEQVFYGGEIKGESAMTYFDDIGTRVVHTYQVFNEGPWHVSSVQVVIQWPHQLASDGPQGKWLLYPEDVPTVDGEADQNGECFAREINPLNLTPRPGAPEPLENLEMDPFLSTGKLSVSSNEKSHNETRRKFMEYSSSSSYTSSNKVRRKRDEEDAVKAEAYTDRKQVINLNCQQRTAKCIQFQCVIYKLGRMKTSTISVRARLWNATLVEDFARAASVDIASTAYISIPAHFNIHQNEQSDDKTTVNTVAYPDLKISEPTEVPLWVIIISVIVGLIVLVLLIIALWKLGFFKRSRPDPTLSGNLEKNNHESSPFIGRDRNSVR</sequence>
<evidence type="ECO:0000259" key="17">
    <source>
        <dbReference type="Pfam" id="PF20806"/>
    </source>
</evidence>
<feature type="region of interest" description="Disordered" evidence="14">
    <location>
        <begin position="1097"/>
        <end position="1119"/>
    </location>
</feature>
<dbReference type="GO" id="GO:0007229">
    <property type="term" value="P:integrin-mediated signaling pathway"/>
    <property type="evidence" value="ECO:0007669"/>
    <property type="project" value="UniProtKB-KW"/>
</dbReference>
<keyword evidence="3 13" id="KW-0812">Transmembrane</keyword>
<dbReference type="Gene3D" id="2.60.40.1530">
    <property type="entry name" value="ntegrin, alpha v. Chain A, domain 4"/>
    <property type="match status" value="1"/>
</dbReference>
<keyword evidence="9 13" id="KW-0472">Membrane</keyword>
<accession>Q86G88</accession>
<keyword evidence="7 13" id="KW-1133">Transmembrane helix</keyword>
<dbReference type="InterPro" id="IPR032695">
    <property type="entry name" value="Integrin_dom_sf"/>
</dbReference>
<keyword evidence="11" id="KW-0325">Glycoprotein</keyword>
<evidence type="ECO:0000259" key="15">
    <source>
        <dbReference type="Pfam" id="PF08441"/>
    </source>
</evidence>
<comment type="similarity">
    <text evidence="2 13">Belongs to the integrin alpha chain family.</text>
</comment>
<dbReference type="GO" id="GO:0007160">
    <property type="term" value="P:cell-matrix adhesion"/>
    <property type="evidence" value="ECO:0007669"/>
    <property type="project" value="TreeGrafter"/>
</dbReference>
<dbReference type="InterPro" id="IPR028994">
    <property type="entry name" value="Integrin_alpha_N"/>
</dbReference>
<dbReference type="Gene3D" id="2.130.10.130">
    <property type="entry name" value="Integrin alpha, N-terminal"/>
    <property type="match status" value="1"/>
</dbReference>
<dbReference type="Gene3D" id="2.60.40.1460">
    <property type="entry name" value="Integrin domains. Chain A, domain 2"/>
    <property type="match status" value="1"/>
</dbReference>
<proteinExistence type="evidence at transcript level"/>
<dbReference type="InterPro" id="IPR013519">
    <property type="entry name" value="Int_alpha_beta-p"/>
</dbReference>
<evidence type="ECO:0000256" key="5">
    <source>
        <dbReference type="ARBA" id="ARBA00022737"/>
    </source>
</evidence>
<evidence type="ECO:0000256" key="10">
    <source>
        <dbReference type="ARBA" id="ARBA00023170"/>
    </source>
</evidence>
<evidence type="ECO:0000259" key="16">
    <source>
        <dbReference type="Pfam" id="PF20805"/>
    </source>
</evidence>
<dbReference type="InterPro" id="IPR013517">
    <property type="entry name" value="FG-GAP"/>
</dbReference>
<dbReference type="PRINTS" id="PR01185">
    <property type="entry name" value="INTEGRINA"/>
</dbReference>
<dbReference type="GO" id="GO:0048513">
    <property type="term" value="P:animal organ development"/>
    <property type="evidence" value="ECO:0007669"/>
    <property type="project" value="UniProtKB-ARBA"/>
</dbReference>
<evidence type="ECO:0000256" key="7">
    <source>
        <dbReference type="ARBA" id="ARBA00022989"/>
    </source>
</evidence>
<dbReference type="Gene3D" id="2.60.40.1510">
    <property type="entry name" value="ntegrin, alpha v. Chain A, domain 3"/>
    <property type="match status" value="1"/>
</dbReference>
<feature type="repeat" description="FG-GAP" evidence="12">
    <location>
        <begin position="366"/>
        <end position="421"/>
    </location>
</feature>
<dbReference type="SUPFAM" id="SSF69179">
    <property type="entry name" value="Integrin domains"/>
    <property type="match status" value="3"/>
</dbReference>
<evidence type="ECO:0000256" key="4">
    <source>
        <dbReference type="ARBA" id="ARBA00022729"/>
    </source>
</evidence>
<dbReference type="PANTHER" id="PTHR23220:SF122">
    <property type="entry name" value="INTEGRIN ALPHA-PS1"/>
    <property type="match status" value="1"/>
</dbReference>
<dbReference type="GO" id="GO:0009897">
    <property type="term" value="C:external side of plasma membrane"/>
    <property type="evidence" value="ECO:0007669"/>
    <property type="project" value="TreeGrafter"/>
</dbReference>
<evidence type="ECO:0000256" key="3">
    <source>
        <dbReference type="ARBA" id="ARBA00022692"/>
    </source>
</evidence>
<dbReference type="PROSITE" id="PS00242">
    <property type="entry name" value="INTEGRIN_ALPHA"/>
    <property type="match status" value="1"/>
</dbReference>
<feature type="domain" description="Integrin alpha third immunoglobulin-like" evidence="17">
    <location>
        <begin position="790"/>
        <end position="1048"/>
    </location>
</feature>
<keyword evidence="6 13" id="KW-0130">Cell adhesion</keyword>
<evidence type="ECO:0000256" key="9">
    <source>
        <dbReference type="ARBA" id="ARBA00023136"/>
    </source>
</evidence>
<dbReference type="InterPro" id="IPR018184">
    <property type="entry name" value="Integrin_alpha_C_CS"/>
</dbReference>
<dbReference type="Pfam" id="PF01839">
    <property type="entry name" value="FG-GAP"/>
    <property type="match status" value="3"/>
</dbReference>
<evidence type="ECO:0000256" key="14">
    <source>
        <dbReference type="SAM" id="MobiDB-lite"/>
    </source>
</evidence>
<dbReference type="Gene3D" id="1.20.5.930">
    <property type="entry name" value="Bicelle-embedded integrin alpha(iib) transmembrane segment"/>
    <property type="match status" value="1"/>
</dbReference>
<dbReference type="OrthoDB" id="5317514at2759"/>
<feature type="repeat" description="FG-GAP" evidence="12">
    <location>
        <begin position="114"/>
        <end position="175"/>
    </location>
</feature>
<reference evidence="18" key="1">
    <citation type="journal article" date="2003" name="Insect Mol. Biol.">
        <title>Haemocytes from Pseudoplusia includens express multiple alpha and beta integrin subunits.</title>
        <authorList>
            <person name="Lavine M.D."/>
            <person name="Strand M.R."/>
        </authorList>
    </citation>
    <scope>NUCLEOTIDE SEQUENCE</scope>
</reference>
<evidence type="ECO:0000256" key="12">
    <source>
        <dbReference type="PROSITE-ProRule" id="PRU00803"/>
    </source>
</evidence>
<keyword evidence="10 13" id="KW-0675">Receptor</keyword>
<dbReference type="InterPro" id="IPR048286">
    <property type="entry name" value="Integrin_alpha_Ig-like_3"/>
</dbReference>
<evidence type="ECO:0000256" key="1">
    <source>
        <dbReference type="ARBA" id="ARBA00004479"/>
    </source>
</evidence>
<dbReference type="EMBL" id="AY237585">
    <property type="protein sequence ID" value="AAO85803.1"/>
    <property type="molecule type" value="mRNA"/>
</dbReference>
<feature type="repeat" description="FG-GAP" evidence="12">
    <location>
        <begin position="26"/>
        <end position="91"/>
    </location>
</feature>
<evidence type="ECO:0000256" key="6">
    <source>
        <dbReference type="ARBA" id="ARBA00022889"/>
    </source>
</evidence>
<evidence type="ECO:0000256" key="8">
    <source>
        <dbReference type="ARBA" id="ARBA00023037"/>
    </source>
</evidence>
<dbReference type="Pfam" id="PF20805">
    <property type="entry name" value="Integrin_A_Ig_2"/>
    <property type="match status" value="1"/>
</dbReference>
<dbReference type="SMART" id="SM00191">
    <property type="entry name" value="Int_alpha"/>
    <property type="match status" value="5"/>
</dbReference>
<name>Q86G88_CHRIL</name>
<feature type="transmembrane region" description="Helical" evidence="13">
    <location>
        <begin position="1060"/>
        <end position="1082"/>
    </location>
</feature>
<keyword evidence="4 13" id="KW-0732">Signal</keyword>
<feature type="repeat" description="FG-GAP" evidence="12">
    <location>
        <begin position="306"/>
        <end position="365"/>
    </location>
</feature>
<evidence type="ECO:0000256" key="13">
    <source>
        <dbReference type="RuleBase" id="RU003762"/>
    </source>
</evidence>
<dbReference type="GO" id="GO:0005178">
    <property type="term" value="F:integrin binding"/>
    <property type="evidence" value="ECO:0007669"/>
    <property type="project" value="TreeGrafter"/>
</dbReference>